<dbReference type="PROSITE" id="PS00455">
    <property type="entry name" value="AMP_BINDING"/>
    <property type="match status" value="1"/>
</dbReference>
<evidence type="ECO:0000313" key="2">
    <source>
        <dbReference type="EMBL" id="PRW59630.1"/>
    </source>
</evidence>
<dbReference type="Gene3D" id="3.40.50.12780">
    <property type="entry name" value="N-terminal domain of ligase-like"/>
    <property type="match status" value="1"/>
</dbReference>
<name>A0A2P6U006_CHLSO</name>
<feature type="domain" description="AMP-dependent synthetase/ligase" evidence="1">
    <location>
        <begin position="194"/>
        <end position="538"/>
    </location>
</feature>
<reference evidence="2 3" key="1">
    <citation type="journal article" date="2018" name="Plant J.">
        <title>Genome sequences of Chlorella sorokiniana UTEX 1602 and Micractinium conductrix SAG 241.80: implications to maltose excretion by a green alga.</title>
        <authorList>
            <person name="Arriola M.B."/>
            <person name="Velmurugan N."/>
            <person name="Zhang Y."/>
            <person name="Plunkett M.H."/>
            <person name="Hondzo H."/>
            <person name="Barney B.M."/>
        </authorList>
    </citation>
    <scope>NUCLEOTIDE SEQUENCE [LARGE SCALE GENOMIC DNA]</scope>
    <source>
        <strain evidence="3">UTEX 1602</strain>
    </source>
</reference>
<proteinExistence type="predicted"/>
<dbReference type="OrthoDB" id="10253115at2759"/>
<dbReference type="GO" id="GO:0016874">
    <property type="term" value="F:ligase activity"/>
    <property type="evidence" value="ECO:0007669"/>
    <property type="project" value="UniProtKB-KW"/>
</dbReference>
<dbReference type="InterPro" id="IPR045851">
    <property type="entry name" value="AMP-bd_C_sf"/>
</dbReference>
<comment type="caution">
    <text evidence="2">The sequence shown here is derived from an EMBL/GenBank/DDBJ whole genome shotgun (WGS) entry which is preliminary data.</text>
</comment>
<dbReference type="STRING" id="3076.A0A2P6U006"/>
<dbReference type="Gene3D" id="3.30.300.30">
    <property type="match status" value="1"/>
</dbReference>
<keyword evidence="3" id="KW-1185">Reference proteome</keyword>
<dbReference type="InterPro" id="IPR042099">
    <property type="entry name" value="ANL_N_sf"/>
</dbReference>
<gene>
    <name evidence="2" type="ORF">C2E21_1621</name>
</gene>
<dbReference type="PANTHER" id="PTHR44378:SF2">
    <property type="entry name" value="ACYL-ACTIVATING ENZYME 17, PEROXISOMAL-RELATED"/>
    <property type="match status" value="1"/>
</dbReference>
<evidence type="ECO:0000313" key="3">
    <source>
        <dbReference type="Proteomes" id="UP000239899"/>
    </source>
</evidence>
<keyword evidence="2" id="KW-0436">Ligase</keyword>
<sequence>MEAQGAAAVGAGAGPLPGVTLDRLLDCQLNAQEAFVILQALDAALSGCRGAPPQQVWRRLSKAVLRPDHPFALHKLLFAAAYQGWDADVLGPPPAWVPPPDGIAATNAARFMDSWRGDATWQQLRSGDPAADWDLLQRISFSNPEAFWPHVLRLLRIRFHKLPHRVLELGPDPDTCVWLPGARLNIAECALTGRDPDSPAVVWADESDPGTLHSWTYAQLADRSAHIAEGLRAMGMQPGDAVAIDMPLTADAVAIYLGIVLAGCAAVSIADSFAAREIGARTRIARTKAIFTQDVILRGGKALPLYARVVEAGVPRAIVLPAVPGGQLKVELRPQDLSWERFLDAVPQPAVLRAHVADGEEVTGVIFSSGTTGEPKAIPWTHTTPLRCGADAFFHQDVRPGDVLCWPTNMGWMMGPWLVYAALLNSATIAIFQGSPLGRPFGQFIERARVTALGLVPSIVKGWRATGCMKGLDWSCLRCYSSTGEASAPDDYLWLMARAGYKPVIEYCGGTELGGGYFSGSLLQPQAPSTFSTPTIGHRPVLLVTQPDGSQTLSPHGDTAVVTGELALAAPALGISQRLLNKDHQAAYYEGMPAIPGGRWFLRRHGDEMERLPGGAYRAHGRVDDTMNLGGIKVSSVELERVCVEGVEGMLEAAAVACPPPGGGPDQLHLFLVLRPGAATGLPPAQLRARCQAAISAKLNPLFKVERVILRSSLPRTASNKVLRRVLRDDLLRGQSKL</sequence>
<accession>A0A2P6U006</accession>
<organism evidence="2 3">
    <name type="scientific">Chlorella sorokiniana</name>
    <name type="common">Freshwater green alga</name>
    <dbReference type="NCBI Taxonomy" id="3076"/>
    <lineage>
        <taxon>Eukaryota</taxon>
        <taxon>Viridiplantae</taxon>
        <taxon>Chlorophyta</taxon>
        <taxon>core chlorophytes</taxon>
        <taxon>Trebouxiophyceae</taxon>
        <taxon>Chlorellales</taxon>
        <taxon>Chlorellaceae</taxon>
        <taxon>Chlorella clade</taxon>
        <taxon>Chlorella</taxon>
    </lineage>
</organism>
<dbReference type="EMBL" id="LHPG02000003">
    <property type="protein sequence ID" value="PRW59630.1"/>
    <property type="molecule type" value="Genomic_DNA"/>
</dbReference>
<dbReference type="Pfam" id="PF00501">
    <property type="entry name" value="AMP-binding"/>
    <property type="match status" value="1"/>
</dbReference>
<evidence type="ECO:0000259" key="1">
    <source>
        <dbReference type="Pfam" id="PF00501"/>
    </source>
</evidence>
<dbReference type="AlphaFoldDB" id="A0A2P6U006"/>
<dbReference type="InterPro" id="IPR000873">
    <property type="entry name" value="AMP-dep_synth/lig_dom"/>
</dbReference>
<dbReference type="SUPFAM" id="SSF56801">
    <property type="entry name" value="Acetyl-CoA synthetase-like"/>
    <property type="match status" value="1"/>
</dbReference>
<dbReference type="InterPro" id="IPR020845">
    <property type="entry name" value="AMP-binding_CS"/>
</dbReference>
<protein>
    <submittedName>
        <fullName evidence="2">Acyl-synthetase AMP-acid ligase</fullName>
    </submittedName>
</protein>
<dbReference type="Proteomes" id="UP000239899">
    <property type="component" value="Unassembled WGS sequence"/>
</dbReference>
<dbReference type="PANTHER" id="PTHR44378">
    <property type="entry name" value="ACYL-ACTIVATING ENZYME 17, PEROXISOMAL-RELATED"/>
    <property type="match status" value="1"/>
</dbReference>